<dbReference type="Proteomes" id="UP000321558">
    <property type="component" value="Unassembled WGS sequence"/>
</dbReference>
<evidence type="ECO:0000259" key="3">
    <source>
        <dbReference type="SMART" id="SM00849"/>
    </source>
</evidence>
<dbReference type="Pfam" id="PF12836">
    <property type="entry name" value="HHH_3"/>
    <property type="match status" value="1"/>
</dbReference>
<evidence type="ECO:0000313" key="4">
    <source>
        <dbReference type="EMBL" id="GEN87672.1"/>
    </source>
</evidence>
<dbReference type="AlphaFoldDB" id="A0A511ZJP2"/>
<protein>
    <submittedName>
        <fullName evidence="4">Competence protein ComEC</fullName>
    </submittedName>
</protein>
<evidence type="ECO:0000256" key="2">
    <source>
        <dbReference type="SAM" id="SignalP"/>
    </source>
</evidence>
<dbReference type="SMART" id="SM00849">
    <property type="entry name" value="Lactamase_B"/>
    <property type="match status" value="1"/>
</dbReference>
<dbReference type="SUPFAM" id="SSF81585">
    <property type="entry name" value="PsbU/PolX domain-like"/>
    <property type="match status" value="1"/>
</dbReference>
<accession>A0A511ZJP2</accession>
<feature type="domain" description="Metallo-beta-lactamase" evidence="3">
    <location>
        <begin position="44"/>
        <end position="238"/>
    </location>
</feature>
<dbReference type="RefSeq" id="WP_246145141.1">
    <property type="nucleotide sequence ID" value="NZ_BJYM01000009.1"/>
</dbReference>
<dbReference type="InterPro" id="IPR052159">
    <property type="entry name" value="Competence_DNA_uptake"/>
</dbReference>
<proteinExistence type="predicted"/>
<feature type="region of interest" description="Disordered" evidence="1">
    <location>
        <begin position="292"/>
        <end position="314"/>
    </location>
</feature>
<feature type="compositionally biased region" description="Acidic residues" evidence="1">
    <location>
        <begin position="303"/>
        <end position="314"/>
    </location>
</feature>
<dbReference type="PANTHER" id="PTHR30619:SF7">
    <property type="entry name" value="BETA-LACTAMASE DOMAIN PROTEIN"/>
    <property type="match status" value="1"/>
</dbReference>
<sequence length="384" mass="42356">MKKIIYFSFIIMFVLAGCQAESDSAAQSNTVDGAFGAHFIDVGQGDSTLFTLEEEDEEIVILFDTGDWQGNEVVPYLEEQGITDIDLVIISHPDADHIGQLSKVIDHFAVDEVWMSGNESTSNTYQTAMEKILSKDIGYHEPRTGEEYELGPLEIEVLYPEDISGKVNEESISIRLAYDQVSFILTGDAGVNEEKEMMESSNLGSTFLHLGHHGSKTSTDPEFLNAVQPHIAIYSAGEDNSYGHPSPEVIELLDEENIDWYGTDKDGTIVVTTDGKAYSIETDMGTNITVSEPDAAEDKQTSADEENEVASEDILNDEKNDSSCIDLNNAPKEELTEIIHIGDERADQIIDKRPFAAFDELEKIDGLGSSRIADIDSEDLICDF</sequence>
<dbReference type="Gene3D" id="1.10.150.320">
    <property type="entry name" value="Photosystem II 12 kDa extrinsic protein"/>
    <property type="match status" value="1"/>
</dbReference>
<reference evidence="4 5" key="1">
    <citation type="submission" date="2019-07" db="EMBL/GenBank/DDBJ databases">
        <title>Whole genome shotgun sequence of Oceanobacillus sojae NBRC 105379.</title>
        <authorList>
            <person name="Hosoyama A."/>
            <person name="Uohara A."/>
            <person name="Ohji S."/>
            <person name="Ichikawa N."/>
        </authorList>
    </citation>
    <scope>NUCLEOTIDE SEQUENCE [LARGE SCALE GENOMIC DNA]</scope>
    <source>
        <strain evidence="4 5">NBRC 105379</strain>
    </source>
</reference>
<dbReference type="InterPro" id="IPR001279">
    <property type="entry name" value="Metallo-B-lactamas"/>
</dbReference>
<dbReference type="STRING" id="582851.GCA_900162665_01088"/>
<keyword evidence="2" id="KW-0732">Signal</keyword>
<dbReference type="EMBL" id="BJYM01000009">
    <property type="protein sequence ID" value="GEN87672.1"/>
    <property type="molecule type" value="Genomic_DNA"/>
</dbReference>
<evidence type="ECO:0000313" key="5">
    <source>
        <dbReference type="Proteomes" id="UP000321558"/>
    </source>
</evidence>
<dbReference type="PROSITE" id="PS51257">
    <property type="entry name" value="PROKAR_LIPOPROTEIN"/>
    <property type="match status" value="1"/>
</dbReference>
<dbReference type="InterPro" id="IPR036866">
    <property type="entry name" value="RibonucZ/Hydroxyglut_hydro"/>
</dbReference>
<dbReference type="SUPFAM" id="SSF56281">
    <property type="entry name" value="Metallo-hydrolase/oxidoreductase"/>
    <property type="match status" value="1"/>
</dbReference>
<comment type="caution">
    <text evidence="4">The sequence shown here is derived from an EMBL/GenBank/DDBJ whole genome shotgun (WGS) entry which is preliminary data.</text>
</comment>
<evidence type="ECO:0000256" key="1">
    <source>
        <dbReference type="SAM" id="MobiDB-lite"/>
    </source>
</evidence>
<dbReference type="PANTHER" id="PTHR30619">
    <property type="entry name" value="DNA INTERNALIZATION/COMPETENCE PROTEIN COMEC/REC2"/>
    <property type="match status" value="1"/>
</dbReference>
<keyword evidence="5" id="KW-1185">Reference proteome</keyword>
<dbReference type="Pfam" id="PF00753">
    <property type="entry name" value="Lactamase_B"/>
    <property type="match status" value="1"/>
</dbReference>
<feature type="chain" id="PRO_5038635270" evidence="2">
    <location>
        <begin position="21"/>
        <end position="384"/>
    </location>
</feature>
<dbReference type="Gene3D" id="3.60.15.10">
    <property type="entry name" value="Ribonuclease Z/Hydroxyacylglutathione hydrolase-like"/>
    <property type="match status" value="1"/>
</dbReference>
<gene>
    <name evidence="4" type="ORF">OSO01_24110</name>
</gene>
<organism evidence="4 5">
    <name type="scientific">Oceanobacillus sojae</name>
    <dbReference type="NCBI Taxonomy" id="582851"/>
    <lineage>
        <taxon>Bacteria</taxon>
        <taxon>Bacillati</taxon>
        <taxon>Bacillota</taxon>
        <taxon>Bacilli</taxon>
        <taxon>Bacillales</taxon>
        <taxon>Bacillaceae</taxon>
        <taxon>Oceanobacillus</taxon>
    </lineage>
</organism>
<name>A0A511ZJP2_9BACI</name>
<dbReference type="CDD" id="cd07731">
    <property type="entry name" value="ComA-like_MBL-fold"/>
    <property type="match status" value="1"/>
</dbReference>
<dbReference type="InterPro" id="IPR035681">
    <property type="entry name" value="ComA-like_MBL"/>
</dbReference>
<feature type="signal peptide" evidence="2">
    <location>
        <begin position="1"/>
        <end position="20"/>
    </location>
</feature>